<dbReference type="InterPro" id="IPR014729">
    <property type="entry name" value="Rossmann-like_a/b/a_fold"/>
</dbReference>
<name>A0ABT7Y3G8_9VIBR</name>
<evidence type="ECO:0000259" key="1">
    <source>
        <dbReference type="Pfam" id="PF01902"/>
    </source>
</evidence>
<dbReference type="Gene3D" id="3.90.1490.10">
    <property type="entry name" value="putative n-type atp pyrophosphatase, domain 2"/>
    <property type="match status" value="1"/>
</dbReference>
<organism evidence="2 3">
    <name type="scientific">Vibrio agarivorans</name>
    <dbReference type="NCBI Taxonomy" id="153622"/>
    <lineage>
        <taxon>Bacteria</taxon>
        <taxon>Pseudomonadati</taxon>
        <taxon>Pseudomonadota</taxon>
        <taxon>Gammaproteobacteria</taxon>
        <taxon>Vibrionales</taxon>
        <taxon>Vibrionaceae</taxon>
        <taxon>Vibrio</taxon>
    </lineage>
</organism>
<feature type="domain" description="Diphthamide synthase" evidence="1">
    <location>
        <begin position="4"/>
        <end position="213"/>
    </location>
</feature>
<reference evidence="2" key="1">
    <citation type="submission" date="2024-05" db="EMBL/GenBank/DDBJ databases">
        <title>Genome Sequences of Four Agar- Degrading Marine Bacteria.</title>
        <authorList>
            <person name="Phillips E.K."/>
            <person name="Shaffer J.C."/>
            <person name="Henson M.W."/>
            <person name="Temperton B."/>
            <person name="Thrash C.J."/>
            <person name="Martin M.O."/>
        </authorList>
    </citation>
    <scope>NUCLEOTIDE SEQUENCE</scope>
    <source>
        <strain evidence="2">EKP203</strain>
    </source>
</reference>
<protein>
    <submittedName>
        <fullName evidence="2">ATPase</fullName>
    </submittedName>
</protein>
<evidence type="ECO:0000313" key="2">
    <source>
        <dbReference type="EMBL" id="MDN2482314.1"/>
    </source>
</evidence>
<gene>
    <name evidence="2" type="ORF">QWJ08_13195</name>
</gene>
<comment type="caution">
    <text evidence="2">The sequence shown here is derived from an EMBL/GenBank/DDBJ whole genome shotgun (WGS) entry which is preliminary data.</text>
</comment>
<sequence length="219" mass="24086">MKNVIISWSSGKDSTLTLQRLLADQHYNVVGLFTTYVEDAVPFQATPIDVVKAQASAIGLPLVLIPLNETFPSNEVYQTTIVSALKESGLTIDAVAFGDMYCNGIAEYRKSYIEPQGWECVLPLLGACTIKLANEIIQSGIETTITTVDTTQLTAECCGLAYNKQLIATLPNGVDPCGEDGEFHTLVTNSPAFKRPLQIQLSHQENDGRFQYQRYKYIA</sequence>
<dbReference type="EMBL" id="JAUEOZ010000001">
    <property type="protein sequence ID" value="MDN2482314.1"/>
    <property type="molecule type" value="Genomic_DNA"/>
</dbReference>
<keyword evidence="3" id="KW-1185">Reference proteome</keyword>
<dbReference type="Gene3D" id="3.40.50.620">
    <property type="entry name" value="HUPs"/>
    <property type="match status" value="1"/>
</dbReference>
<dbReference type="Proteomes" id="UP001169719">
    <property type="component" value="Unassembled WGS sequence"/>
</dbReference>
<dbReference type="Pfam" id="PF01902">
    <property type="entry name" value="Diphthami_syn_2"/>
    <property type="match status" value="1"/>
</dbReference>
<evidence type="ECO:0000313" key="3">
    <source>
        <dbReference type="Proteomes" id="UP001169719"/>
    </source>
</evidence>
<dbReference type="RefSeq" id="WP_289962291.1">
    <property type="nucleotide sequence ID" value="NZ_JAUEOZ010000001.1"/>
</dbReference>
<accession>A0ABT7Y3G8</accession>
<dbReference type="SUPFAM" id="SSF52402">
    <property type="entry name" value="Adenine nucleotide alpha hydrolases-like"/>
    <property type="match status" value="1"/>
</dbReference>
<dbReference type="InterPro" id="IPR002761">
    <property type="entry name" value="Diphthami_syn_dom"/>
</dbReference>
<proteinExistence type="predicted"/>